<evidence type="ECO:0000256" key="1">
    <source>
        <dbReference type="SAM" id="MobiDB-lite"/>
    </source>
</evidence>
<dbReference type="AlphaFoldDB" id="A0A8T0RZ69"/>
<sequence>MPHKKPRFSSAVADPAVRRKMHSVAAGADPALTRIWTSEESATGHRRRCSPARRTRSWAVGRPRRRRRCSRAGRTRYWARPRGARRDPAAAVAVSGDACLPGSDPALPRPDPRQDAPTCSRRPCATATRSPMRTSGLARVRCRHAPSHSRGPAVRAEHRDRGSRRPWRRLHPDGRRLRLHLSRPRCSASPPPRTTTGFASTPTDAAGRHSLLSSLAIAGAGEDRDGGAPSPRGLDPAVLAEIRRRRLPPDVARSSPSCPPAWTPAARPASARPTAEAACEPAAGRTAEVFDPEAGRWLPAGRTAEVFHPEAGRWLPAAPRPGGGAVRRRGGGREAVRDGRVGVADRARAAWRGVRRHGRLVARDGARDAGGVDGLLRCRRRADVHSGGVRGVAPEAVRRGPGRVADGGRRRGAARGAAPARRRRRGLGGRPHVVAGCRSTQDLRGAGRVGAS</sequence>
<evidence type="ECO:0000313" key="2">
    <source>
        <dbReference type="EMBL" id="KAG2590078.1"/>
    </source>
</evidence>
<dbReference type="EMBL" id="CM029046">
    <property type="protein sequence ID" value="KAG2590078.1"/>
    <property type="molecule type" value="Genomic_DNA"/>
</dbReference>
<comment type="caution">
    <text evidence="2">The sequence shown here is derived from an EMBL/GenBank/DDBJ whole genome shotgun (WGS) entry which is preliminary data.</text>
</comment>
<feature type="region of interest" description="Disordered" evidence="1">
    <location>
        <begin position="249"/>
        <end position="271"/>
    </location>
</feature>
<feature type="region of interest" description="Disordered" evidence="1">
    <location>
        <begin position="37"/>
        <end position="73"/>
    </location>
</feature>
<organism evidence="2 3">
    <name type="scientific">Panicum virgatum</name>
    <name type="common">Blackwell switchgrass</name>
    <dbReference type="NCBI Taxonomy" id="38727"/>
    <lineage>
        <taxon>Eukaryota</taxon>
        <taxon>Viridiplantae</taxon>
        <taxon>Streptophyta</taxon>
        <taxon>Embryophyta</taxon>
        <taxon>Tracheophyta</taxon>
        <taxon>Spermatophyta</taxon>
        <taxon>Magnoliopsida</taxon>
        <taxon>Liliopsida</taxon>
        <taxon>Poales</taxon>
        <taxon>Poaceae</taxon>
        <taxon>PACMAD clade</taxon>
        <taxon>Panicoideae</taxon>
        <taxon>Panicodae</taxon>
        <taxon>Paniceae</taxon>
        <taxon>Panicinae</taxon>
        <taxon>Panicum</taxon>
        <taxon>Panicum sect. Hiantes</taxon>
    </lineage>
</organism>
<gene>
    <name evidence="2" type="ORF">PVAP13_5NG309500</name>
</gene>
<dbReference type="Proteomes" id="UP000823388">
    <property type="component" value="Chromosome 5N"/>
</dbReference>
<name>A0A8T0RZ69_PANVG</name>
<feature type="compositionally biased region" description="Basic residues" evidence="1">
    <location>
        <begin position="44"/>
        <end position="73"/>
    </location>
</feature>
<proteinExistence type="predicted"/>
<feature type="region of interest" description="Disordered" evidence="1">
    <location>
        <begin position="398"/>
        <end position="452"/>
    </location>
</feature>
<keyword evidence="3" id="KW-1185">Reference proteome</keyword>
<feature type="region of interest" description="Disordered" evidence="1">
    <location>
        <begin position="313"/>
        <end position="332"/>
    </location>
</feature>
<protein>
    <submittedName>
        <fullName evidence="2">Uncharacterized protein</fullName>
    </submittedName>
</protein>
<accession>A0A8T0RZ69</accession>
<evidence type="ECO:0000313" key="3">
    <source>
        <dbReference type="Proteomes" id="UP000823388"/>
    </source>
</evidence>
<feature type="region of interest" description="Disordered" evidence="1">
    <location>
        <begin position="96"/>
        <end position="205"/>
    </location>
</feature>
<reference evidence="2" key="1">
    <citation type="submission" date="2020-05" db="EMBL/GenBank/DDBJ databases">
        <title>WGS assembly of Panicum virgatum.</title>
        <authorList>
            <person name="Lovell J.T."/>
            <person name="Jenkins J."/>
            <person name="Shu S."/>
            <person name="Juenger T.E."/>
            <person name="Schmutz J."/>
        </authorList>
    </citation>
    <scope>NUCLEOTIDE SEQUENCE</scope>
    <source>
        <strain evidence="2">AP13</strain>
    </source>
</reference>